<feature type="transmembrane region" description="Helical" evidence="6">
    <location>
        <begin position="195"/>
        <end position="213"/>
    </location>
</feature>
<keyword evidence="3 6" id="KW-1133">Transmembrane helix</keyword>
<gene>
    <name evidence="7 9" type="ORF">P152DRAFT_481226</name>
</gene>
<feature type="transmembrane region" description="Helical" evidence="6">
    <location>
        <begin position="480"/>
        <end position="500"/>
    </location>
</feature>
<dbReference type="PIRSF" id="PIRSF006060">
    <property type="entry name" value="AA_transporter"/>
    <property type="match status" value="1"/>
</dbReference>
<feature type="transmembrane region" description="Helical" evidence="6">
    <location>
        <begin position="404"/>
        <end position="425"/>
    </location>
</feature>
<dbReference type="EMBL" id="ML975154">
    <property type="protein sequence ID" value="KAF1814073.1"/>
    <property type="molecule type" value="Genomic_DNA"/>
</dbReference>
<feature type="transmembrane region" description="Helical" evidence="6">
    <location>
        <begin position="437"/>
        <end position="459"/>
    </location>
</feature>
<evidence type="ECO:0000256" key="1">
    <source>
        <dbReference type="ARBA" id="ARBA00004141"/>
    </source>
</evidence>
<dbReference type="Proteomes" id="UP000504638">
    <property type="component" value="Unplaced"/>
</dbReference>
<sequence length="607" mass="66559">MAAFDQVEFEDVLRDLDEGHQRVDRAPSTSELLGPFSIICLFLNRTIGSGIFMLPGKVLAGTGSVGASLLLWAFGALIHLCGLLVWLELGLSVPFRNVPGTNEQKSVPRSGGELNYLQFIFYRSKLLTACMYGIPYIIVGSLAGNSIAIGKFVMEAAGHEKPSRGPIIGIALVALTAAVLVHVCSRRGGILVNNTFAILKVLLLVVIIIFGFIKAGGKRFGGQPPATDNFDLDKSFSGPKRTVVHYVDALMCVLYPYSGFQQPFYVLSEVRHPRKIFPKSTILALCIGATLFMLVNIAYFLAVPKEVQLKNPSIPMASLFFQHMFGDHRAKQAMSGLAAFSIFGNIVVMTFTASRVKQEIAKEGVLPFSLFFATSMTTPWAWFKAKWSRRPASDSEDERLEQTPMAALGLHWAMSVLLVGVTAMLPPETSYAVLVDLYSYTIRVLAPLIVSGGLLYLKFKPSVQWSSRANFIPWLSPTHVVVYFLTLGFLAIASFAKPPAESPSALTESLSASVAVPVKWFIVPTVGISALTWGLIWFLGLKVVMWSVGRELNVTRTPIIVPDIDSQWVQKAELIEHEWHTRSHRRTKPASPCEDGIEMASSSSVSI</sequence>
<reference evidence="9" key="2">
    <citation type="submission" date="2020-04" db="EMBL/GenBank/DDBJ databases">
        <authorList>
            <consortium name="NCBI Genome Project"/>
        </authorList>
    </citation>
    <scope>NUCLEOTIDE SEQUENCE</scope>
    <source>
        <strain evidence="9">CBS 781.70</strain>
    </source>
</reference>
<feature type="transmembrane region" description="Helical" evidence="6">
    <location>
        <begin position="280"/>
        <end position="302"/>
    </location>
</feature>
<reference evidence="9" key="3">
    <citation type="submission" date="2025-04" db="UniProtKB">
        <authorList>
            <consortium name="RefSeq"/>
        </authorList>
    </citation>
    <scope>IDENTIFICATION</scope>
    <source>
        <strain evidence="9">CBS 781.70</strain>
    </source>
</reference>
<organism evidence="7">
    <name type="scientific">Eremomyces bilateralis CBS 781.70</name>
    <dbReference type="NCBI Taxonomy" id="1392243"/>
    <lineage>
        <taxon>Eukaryota</taxon>
        <taxon>Fungi</taxon>
        <taxon>Dikarya</taxon>
        <taxon>Ascomycota</taxon>
        <taxon>Pezizomycotina</taxon>
        <taxon>Dothideomycetes</taxon>
        <taxon>Dothideomycetes incertae sedis</taxon>
        <taxon>Eremomycetales</taxon>
        <taxon>Eremomycetaceae</taxon>
        <taxon>Eremomyces</taxon>
    </lineage>
</organism>
<evidence type="ECO:0000256" key="5">
    <source>
        <dbReference type="SAM" id="MobiDB-lite"/>
    </source>
</evidence>
<evidence type="ECO:0000313" key="8">
    <source>
        <dbReference type="Proteomes" id="UP000504638"/>
    </source>
</evidence>
<reference evidence="7 9" key="1">
    <citation type="submission" date="2020-01" db="EMBL/GenBank/DDBJ databases">
        <authorList>
            <consortium name="DOE Joint Genome Institute"/>
            <person name="Haridas S."/>
            <person name="Albert R."/>
            <person name="Binder M."/>
            <person name="Bloem J."/>
            <person name="Labutti K."/>
            <person name="Salamov A."/>
            <person name="Andreopoulos B."/>
            <person name="Baker S.E."/>
            <person name="Barry K."/>
            <person name="Bills G."/>
            <person name="Bluhm B.H."/>
            <person name="Cannon C."/>
            <person name="Castanera R."/>
            <person name="Culley D.E."/>
            <person name="Daum C."/>
            <person name="Ezra D."/>
            <person name="Gonzalez J.B."/>
            <person name="Henrissat B."/>
            <person name="Kuo A."/>
            <person name="Liang C."/>
            <person name="Lipzen A."/>
            <person name="Lutzoni F."/>
            <person name="Magnuson J."/>
            <person name="Mondo S."/>
            <person name="Nolan M."/>
            <person name="Ohm R."/>
            <person name="Pangilinan J."/>
            <person name="Park H.-J."/>
            <person name="Ramirez L."/>
            <person name="Alfaro M."/>
            <person name="Sun H."/>
            <person name="Tritt A."/>
            <person name="Yoshinaga Y."/>
            <person name="Zwiers L.-H."/>
            <person name="Turgeon B.G."/>
            <person name="Goodwin S.B."/>
            <person name="Spatafora J.W."/>
            <person name="Crous P.W."/>
            <person name="Grigoriev I.V."/>
        </authorList>
    </citation>
    <scope>NUCLEOTIDE SEQUENCE</scope>
    <source>
        <strain evidence="7 9">CBS 781.70</strain>
    </source>
</reference>
<dbReference type="PANTHER" id="PTHR11785">
    <property type="entry name" value="AMINO ACID TRANSPORTER"/>
    <property type="match status" value="1"/>
</dbReference>
<feature type="transmembrane region" description="Helical" evidence="6">
    <location>
        <begin position="165"/>
        <end position="183"/>
    </location>
</feature>
<protein>
    <recommendedName>
        <fullName evidence="10">Amino acid transporter</fullName>
    </recommendedName>
</protein>
<evidence type="ECO:0000256" key="3">
    <source>
        <dbReference type="ARBA" id="ARBA00022989"/>
    </source>
</evidence>
<feature type="transmembrane region" description="Helical" evidence="6">
    <location>
        <begin position="365"/>
        <end position="383"/>
    </location>
</feature>
<proteinExistence type="predicted"/>
<evidence type="ECO:0008006" key="10">
    <source>
        <dbReference type="Google" id="ProtNLM"/>
    </source>
</evidence>
<dbReference type="GO" id="GO:0016020">
    <property type="term" value="C:membrane"/>
    <property type="evidence" value="ECO:0007669"/>
    <property type="project" value="UniProtKB-SubCell"/>
</dbReference>
<feature type="transmembrane region" description="Helical" evidence="6">
    <location>
        <begin position="66"/>
        <end position="87"/>
    </location>
</feature>
<dbReference type="InterPro" id="IPR002293">
    <property type="entry name" value="AA/rel_permease1"/>
</dbReference>
<dbReference type="AlphaFoldDB" id="A0A6G1G7Q4"/>
<evidence type="ECO:0000313" key="7">
    <source>
        <dbReference type="EMBL" id="KAF1814073.1"/>
    </source>
</evidence>
<keyword evidence="8" id="KW-1185">Reference proteome</keyword>
<keyword evidence="2 6" id="KW-0812">Transmembrane</keyword>
<dbReference type="InterPro" id="IPR050598">
    <property type="entry name" value="AminoAcid_Transporter"/>
</dbReference>
<dbReference type="OrthoDB" id="5982228at2759"/>
<dbReference type="Gene3D" id="1.20.1740.10">
    <property type="entry name" value="Amino acid/polyamine transporter I"/>
    <property type="match status" value="1"/>
</dbReference>
<comment type="subcellular location">
    <subcellularLocation>
        <location evidence="1">Membrane</location>
        <topology evidence="1">Multi-pass membrane protein</topology>
    </subcellularLocation>
</comment>
<dbReference type="PANTHER" id="PTHR11785:SF382">
    <property type="entry name" value="LOW-AFFINITY METHIONINE PERMEASE"/>
    <property type="match status" value="1"/>
</dbReference>
<evidence type="ECO:0000313" key="9">
    <source>
        <dbReference type="RefSeq" id="XP_033535704.1"/>
    </source>
</evidence>
<feature type="region of interest" description="Disordered" evidence="5">
    <location>
        <begin position="583"/>
        <end position="607"/>
    </location>
</feature>
<dbReference type="GeneID" id="54422373"/>
<name>A0A6G1G7Q4_9PEZI</name>
<feature type="transmembrane region" description="Helical" evidence="6">
    <location>
        <begin position="32"/>
        <end position="54"/>
    </location>
</feature>
<evidence type="ECO:0000256" key="4">
    <source>
        <dbReference type="ARBA" id="ARBA00023136"/>
    </source>
</evidence>
<keyword evidence="4 6" id="KW-0472">Membrane</keyword>
<evidence type="ECO:0000256" key="2">
    <source>
        <dbReference type="ARBA" id="ARBA00022692"/>
    </source>
</evidence>
<dbReference type="RefSeq" id="XP_033535704.1">
    <property type="nucleotide sequence ID" value="XM_033681803.1"/>
</dbReference>
<dbReference type="Pfam" id="PF13520">
    <property type="entry name" value="AA_permease_2"/>
    <property type="match status" value="1"/>
</dbReference>
<dbReference type="GO" id="GO:0015179">
    <property type="term" value="F:L-amino acid transmembrane transporter activity"/>
    <property type="evidence" value="ECO:0007669"/>
    <property type="project" value="TreeGrafter"/>
</dbReference>
<feature type="transmembrane region" description="Helical" evidence="6">
    <location>
        <begin position="333"/>
        <end position="353"/>
    </location>
</feature>
<evidence type="ECO:0000256" key="6">
    <source>
        <dbReference type="SAM" id="Phobius"/>
    </source>
</evidence>
<feature type="transmembrane region" description="Helical" evidence="6">
    <location>
        <begin position="520"/>
        <end position="541"/>
    </location>
</feature>
<accession>A0A6G1G7Q4</accession>
<feature type="transmembrane region" description="Helical" evidence="6">
    <location>
        <begin position="133"/>
        <end position="153"/>
    </location>
</feature>